<dbReference type="AlphaFoldDB" id="A0AAD9G5A1"/>
<evidence type="ECO:0008006" key="3">
    <source>
        <dbReference type="Google" id="ProtNLM"/>
    </source>
</evidence>
<dbReference type="InterPro" id="IPR036871">
    <property type="entry name" value="PX_dom_sf"/>
</dbReference>
<evidence type="ECO:0000313" key="1">
    <source>
        <dbReference type="EMBL" id="KAK1932095.1"/>
    </source>
</evidence>
<sequence>MVNHLRIRVGPSPPPRVEMSLRLPSKIDANVDTIHEVASLRELSPSRSPIRRLSQLSTTAKSAMLLNEIHRVEISSTYESNGATIYVLNVFLRTTQKGLPTLETLDERRCRLRRENKGQIPDYQVEHRYSDFRAMVKSISDVVNDHDHFRFCAYCSRVGTMESAAGFPPRVPNRGPLAAGWRQLVTRIRKHRLERFMNQFLKASKDMSYRSSARSHCGRFVTVSQILNSFLTPRGGARIFIADVAVGGLTTV</sequence>
<accession>A0AAD9G5A1</accession>
<proteinExistence type="predicted"/>
<protein>
    <recommendedName>
        <fullName evidence="3">PX domain-containing protein</fullName>
    </recommendedName>
</protein>
<gene>
    <name evidence="1" type="ORF">P3T76_012595</name>
</gene>
<dbReference type="EMBL" id="JASMQC010000031">
    <property type="protein sequence ID" value="KAK1932095.1"/>
    <property type="molecule type" value="Genomic_DNA"/>
</dbReference>
<keyword evidence="2" id="KW-1185">Reference proteome</keyword>
<evidence type="ECO:0000313" key="2">
    <source>
        <dbReference type="Proteomes" id="UP001259832"/>
    </source>
</evidence>
<dbReference type="GO" id="GO:0035091">
    <property type="term" value="F:phosphatidylinositol binding"/>
    <property type="evidence" value="ECO:0007669"/>
    <property type="project" value="InterPro"/>
</dbReference>
<reference evidence="1" key="1">
    <citation type="submission" date="2023-08" db="EMBL/GenBank/DDBJ databases">
        <title>Reference Genome Resource for the Citrus Pathogen Phytophthora citrophthora.</title>
        <authorList>
            <person name="Moller H."/>
            <person name="Coetzee B."/>
            <person name="Rose L.J."/>
            <person name="Van Niekerk J.M."/>
        </authorList>
    </citation>
    <scope>NUCLEOTIDE SEQUENCE</scope>
    <source>
        <strain evidence="1">STE-U-9442</strain>
    </source>
</reference>
<dbReference type="SUPFAM" id="SSF64268">
    <property type="entry name" value="PX domain"/>
    <property type="match status" value="1"/>
</dbReference>
<comment type="caution">
    <text evidence="1">The sequence shown here is derived from an EMBL/GenBank/DDBJ whole genome shotgun (WGS) entry which is preliminary data.</text>
</comment>
<name>A0AAD9G5A1_9STRA</name>
<organism evidence="1 2">
    <name type="scientific">Phytophthora citrophthora</name>
    <dbReference type="NCBI Taxonomy" id="4793"/>
    <lineage>
        <taxon>Eukaryota</taxon>
        <taxon>Sar</taxon>
        <taxon>Stramenopiles</taxon>
        <taxon>Oomycota</taxon>
        <taxon>Peronosporomycetes</taxon>
        <taxon>Peronosporales</taxon>
        <taxon>Peronosporaceae</taxon>
        <taxon>Phytophthora</taxon>
    </lineage>
</organism>
<dbReference type="Proteomes" id="UP001259832">
    <property type="component" value="Unassembled WGS sequence"/>
</dbReference>